<evidence type="ECO:0000259" key="11">
    <source>
        <dbReference type="Pfam" id="PF25994"/>
    </source>
</evidence>
<evidence type="ECO:0000256" key="4">
    <source>
        <dbReference type="ARBA" id="ARBA00022475"/>
    </source>
</evidence>
<evidence type="ECO:0000256" key="6">
    <source>
        <dbReference type="ARBA" id="ARBA00022692"/>
    </source>
</evidence>
<evidence type="ECO:0000256" key="8">
    <source>
        <dbReference type="ARBA" id="ARBA00023136"/>
    </source>
</evidence>
<feature type="domain" description="AprE-like long alpha-helical hairpin" evidence="11">
    <location>
        <begin position="91"/>
        <end position="281"/>
    </location>
</feature>
<dbReference type="Pfam" id="PF25994">
    <property type="entry name" value="HH_AprE"/>
    <property type="match status" value="1"/>
</dbReference>
<dbReference type="InterPro" id="IPR058982">
    <property type="entry name" value="Beta-barrel_AprE"/>
</dbReference>
<protein>
    <recommendedName>
        <fullName evidence="9">Membrane fusion protein (MFP) family protein</fullName>
    </recommendedName>
</protein>
<keyword evidence="10" id="KW-0175">Coiled coil</keyword>
<reference evidence="13 14" key="1">
    <citation type="submission" date="2018-06" db="EMBL/GenBank/DDBJ databases">
        <title>Rhizobium wuzhouense sp. nov., isolated from roots of Oryza officinalis.</title>
        <authorList>
            <person name="Yuan T."/>
        </authorList>
    </citation>
    <scope>NUCLEOTIDE SEQUENCE [LARGE SCALE GENOMIC DNA]</scope>
    <source>
        <strain evidence="13 14">W44</strain>
    </source>
</reference>
<dbReference type="InterPro" id="IPR010129">
    <property type="entry name" value="T1SS_HlyD"/>
</dbReference>
<comment type="subcellular location">
    <subcellularLocation>
        <location evidence="1 9">Cell inner membrane</location>
        <topology evidence="1 9">Single-pass membrane protein</topology>
    </subcellularLocation>
</comment>
<keyword evidence="3 9" id="KW-0813">Transport</keyword>
<dbReference type="Proteomes" id="UP000247536">
    <property type="component" value="Unassembled WGS sequence"/>
</dbReference>
<dbReference type="InterPro" id="IPR058781">
    <property type="entry name" value="HH_AprE-like"/>
</dbReference>
<evidence type="ECO:0000313" key="13">
    <source>
        <dbReference type="EMBL" id="PYB73920.1"/>
    </source>
</evidence>
<accession>A0ABX5NTV5</accession>
<keyword evidence="7" id="KW-1133">Transmembrane helix</keyword>
<dbReference type="PANTHER" id="PTHR30386:SF17">
    <property type="entry name" value="ALKALINE PROTEASE SECRETION PROTEIN APRE"/>
    <property type="match status" value="1"/>
</dbReference>
<feature type="coiled-coil region" evidence="10">
    <location>
        <begin position="261"/>
        <end position="288"/>
    </location>
</feature>
<organism evidence="13 14">
    <name type="scientific">Rhizobium wuzhouense</name>
    <dbReference type="NCBI Taxonomy" id="1986026"/>
    <lineage>
        <taxon>Bacteria</taxon>
        <taxon>Pseudomonadati</taxon>
        <taxon>Pseudomonadota</taxon>
        <taxon>Alphaproteobacteria</taxon>
        <taxon>Hyphomicrobiales</taxon>
        <taxon>Rhizobiaceae</taxon>
        <taxon>Rhizobium/Agrobacterium group</taxon>
        <taxon>Rhizobium</taxon>
    </lineage>
</organism>
<evidence type="ECO:0000259" key="12">
    <source>
        <dbReference type="Pfam" id="PF26002"/>
    </source>
</evidence>
<dbReference type="PANTHER" id="PTHR30386">
    <property type="entry name" value="MEMBRANE FUSION SUBUNIT OF EMRAB-TOLC MULTIDRUG EFFLUX PUMP"/>
    <property type="match status" value="1"/>
</dbReference>
<name>A0ABX5NTV5_9HYPH</name>
<keyword evidence="6" id="KW-0812">Transmembrane</keyword>
<evidence type="ECO:0000256" key="9">
    <source>
        <dbReference type="RuleBase" id="RU365093"/>
    </source>
</evidence>
<dbReference type="Pfam" id="PF26002">
    <property type="entry name" value="Beta-barrel_AprE"/>
    <property type="match status" value="1"/>
</dbReference>
<gene>
    <name evidence="13" type="ORF">DMY87_09345</name>
</gene>
<evidence type="ECO:0000256" key="1">
    <source>
        <dbReference type="ARBA" id="ARBA00004377"/>
    </source>
</evidence>
<feature type="coiled-coil region" evidence="10">
    <location>
        <begin position="152"/>
        <end position="179"/>
    </location>
</feature>
<dbReference type="PRINTS" id="PR01490">
    <property type="entry name" value="RTXTOXIND"/>
</dbReference>
<evidence type="ECO:0000256" key="10">
    <source>
        <dbReference type="SAM" id="Coils"/>
    </source>
</evidence>
<dbReference type="Gene3D" id="2.40.30.170">
    <property type="match status" value="1"/>
</dbReference>
<keyword evidence="5 9" id="KW-0997">Cell inner membrane</keyword>
<feature type="domain" description="AprE-like beta-barrel" evidence="12">
    <location>
        <begin position="323"/>
        <end position="407"/>
    </location>
</feature>
<evidence type="ECO:0000256" key="2">
    <source>
        <dbReference type="ARBA" id="ARBA00009477"/>
    </source>
</evidence>
<keyword evidence="4 9" id="KW-1003">Cell membrane</keyword>
<dbReference type="Gene3D" id="2.40.50.100">
    <property type="match status" value="1"/>
</dbReference>
<evidence type="ECO:0000313" key="14">
    <source>
        <dbReference type="Proteomes" id="UP000247536"/>
    </source>
</evidence>
<proteinExistence type="inferred from homology"/>
<keyword evidence="8" id="KW-0472">Membrane</keyword>
<evidence type="ECO:0000256" key="3">
    <source>
        <dbReference type="ARBA" id="ARBA00022448"/>
    </source>
</evidence>
<evidence type="ECO:0000256" key="5">
    <source>
        <dbReference type="ARBA" id="ARBA00022519"/>
    </source>
</evidence>
<dbReference type="EMBL" id="QJRY01000003">
    <property type="protein sequence ID" value="PYB73920.1"/>
    <property type="molecule type" value="Genomic_DNA"/>
</dbReference>
<comment type="similarity">
    <text evidence="2 9">Belongs to the membrane fusion protein (MFP) (TC 8.A.1) family.</text>
</comment>
<dbReference type="RefSeq" id="WP_110791059.1">
    <property type="nucleotide sequence ID" value="NZ_QJRY01000003.1"/>
</dbReference>
<keyword evidence="14" id="KW-1185">Reference proteome</keyword>
<dbReference type="InterPro" id="IPR050739">
    <property type="entry name" value="MFP"/>
</dbReference>
<comment type="caution">
    <text evidence="13">The sequence shown here is derived from an EMBL/GenBank/DDBJ whole genome shotgun (WGS) entry which is preliminary data.</text>
</comment>
<evidence type="ECO:0000256" key="7">
    <source>
        <dbReference type="ARBA" id="ARBA00022989"/>
    </source>
</evidence>
<dbReference type="NCBIfam" id="TIGR01843">
    <property type="entry name" value="type_I_hlyD"/>
    <property type="match status" value="1"/>
</dbReference>
<sequence length="431" mass="47012">MSSERSRLLARSIHSNLLLATAALALLTTGGGVAATVEISGAVIAGGTVVVNSEVKKVQHPAGGTVAEILVSNGQRVRAGDVVARLDATVAAANLAIVSNSLDELVAKRARLLAERDGQATITFDAELLGRSQDEGVQHILTNETRAFALRREAREGQKAQLQERIVQLSEQVTGLEEQATAMDVQVDLARKDLALAQKMWTQKLVQYSRLNTAQREKADLDGELAGIRASIAQAKARISETNLEIFQIDQQLRGDVAKELNDVSSSLSELKERKVAAEDQLRRLDIRAPQDGTIHQLSIHTIGGVILAQETLMLIVPQSDLLVADVRISPQDIDQVHMGQSAFLRFSAFNQRLTPELKGTVERISPDLIVDPQSRAAYYEARLTLEHDGKDLALKPGMPVEAFLRTTDRTVGSYLTKPFTDFFSKAFRSE</sequence>